<dbReference type="PANTHER" id="PTHR33595">
    <property type="entry name" value="VON WILLEBRAND FACTOR A DOMAIN PROTEIN"/>
    <property type="match status" value="1"/>
</dbReference>
<dbReference type="EMBL" id="PDCK01000040">
    <property type="protein sequence ID" value="PRQ54181.1"/>
    <property type="molecule type" value="Genomic_DNA"/>
</dbReference>
<protein>
    <recommendedName>
        <fullName evidence="1">DUF7950 domain-containing protein</fullName>
    </recommendedName>
</protein>
<dbReference type="PANTHER" id="PTHR33595:SF4">
    <property type="entry name" value="EMB|CAB62340.1"/>
    <property type="match status" value="1"/>
</dbReference>
<evidence type="ECO:0000259" key="1">
    <source>
        <dbReference type="Pfam" id="PF25821"/>
    </source>
</evidence>
<keyword evidence="3" id="KW-1185">Reference proteome</keyword>
<sequence>MDGGDGWHAAAGGGGGKEKTVINRIMLRFRPIAPRPVLGASCSGQIVPEGKNKSLYSPSKRVKRKYIRTKKGSRSSTGDLQGGVMDSTTITLQLLPGERGSGDTSGGRSWLSIDQAAEKNPHIQDHLWVNTRTLNSWPEITDAVAGSDRRLVAAAPVLAVESWVTVESVTDTCMDVRGLGCTDREKAGSLEKDTCPGFISDGFNRVQWVNDAYKDMVRQGGNYYCDGQSPEVRVSLVTKAELPANGHSAFSCRVRLQYMWQKEKCSKMVPCDVWRMQEGAGLAWRLDMKAALSLGL</sequence>
<dbReference type="OMA" id="AWWCYSH"/>
<dbReference type="STRING" id="74649.A0A2P6S682"/>
<organism evidence="2 3">
    <name type="scientific">Rosa chinensis</name>
    <name type="common">China rose</name>
    <dbReference type="NCBI Taxonomy" id="74649"/>
    <lineage>
        <taxon>Eukaryota</taxon>
        <taxon>Viridiplantae</taxon>
        <taxon>Streptophyta</taxon>
        <taxon>Embryophyta</taxon>
        <taxon>Tracheophyta</taxon>
        <taxon>Spermatophyta</taxon>
        <taxon>Magnoliopsida</taxon>
        <taxon>eudicotyledons</taxon>
        <taxon>Gunneridae</taxon>
        <taxon>Pentapetalae</taxon>
        <taxon>rosids</taxon>
        <taxon>fabids</taxon>
        <taxon>Rosales</taxon>
        <taxon>Rosaceae</taxon>
        <taxon>Rosoideae</taxon>
        <taxon>Rosoideae incertae sedis</taxon>
        <taxon>Rosa</taxon>
    </lineage>
</organism>
<accession>A0A2P6S682</accession>
<dbReference type="Proteomes" id="UP000238479">
    <property type="component" value="Chromosome 2"/>
</dbReference>
<dbReference type="Gramene" id="PRQ54181">
    <property type="protein sequence ID" value="PRQ54181"/>
    <property type="gene ID" value="RchiOBHm_Chr2g0174671"/>
</dbReference>
<evidence type="ECO:0000313" key="3">
    <source>
        <dbReference type="Proteomes" id="UP000238479"/>
    </source>
</evidence>
<dbReference type="InterPro" id="IPR057710">
    <property type="entry name" value="DUF7950"/>
</dbReference>
<evidence type="ECO:0000313" key="2">
    <source>
        <dbReference type="EMBL" id="PRQ54181.1"/>
    </source>
</evidence>
<feature type="domain" description="DUF7950" evidence="1">
    <location>
        <begin position="160"/>
        <end position="293"/>
    </location>
</feature>
<dbReference type="AlphaFoldDB" id="A0A2P6S682"/>
<reference evidence="2 3" key="1">
    <citation type="journal article" date="2018" name="Nat. Genet.">
        <title>The Rosa genome provides new insights in the design of modern roses.</title>
        <authorList>
            <person name="Bendahmane M."/>
        </authorList>
    </citation>
    <scope>NUCLEOTIDE SEQUENCE [LARGE SCALE GENOMIC DNA]</scope>
    <source>
        <strain evidence="3">cv. Old Blush</strain>
    </source>
</reference>
<name>A0A2P6S682_ROSCH</name>
<gene>
    <name evidence="2" type="ORF">RchiOBHm_Chr2g0174671</name>
</gene>
<proteinExistence type="predicted"/>
<comment type="caution">
    <text evidence="2">The sequence shown here is derived from an EMBL/GenBank/DDBJ whole genome shotgun (WGS) entry which is preliminary data.</text>
</comment>
<dbReference type="Pfam" id="PF25821">
    <property type="entry name" value="DUF7950"/>
    <property type="match status" value="1"/>
</dbReference>